<organism evidence="1 2">
    <name type="scientific">Exserohilum turcicum (strain 28A)</name>
    <name type="common">Northern leaf blight fungus</name>
    <name type="synonym">Setosphaeria turcica</name>
    <dbReference type="NCBI Taxonomy" id="671987"/>
    <lineage>
        <taxon>Eukaryota</taxon>
        <taxon>Fungi</taxon>
        <taxon>Dikarya</taxon>
        <taxon>Ascomycota</taxon>
        <taxon>Pezizomycotina</taxon>
        <taxon>Dothideomycetes</taxon>
        <taxon>Pleosporomycetidae</taxon>
        <taxon>Pleosporales</taxon>
        <taxon>Pleosporineae</taxon>
        <taxon>Pleosporaceae</taxon>
        <taxon>Exserohilum</taxon>
    </lineage>
</organism>
<evidence type="ECO:0000313" key="1">
    <source>
        <dbReference type="EMBL" id="EOA80826.1"/>
    </source>
</evidence>
<dbReference type="Pfam" id="PF09797">
    <property type="entry name" value="NatB_MDM20"/>
    <property type="match status" value="1"/>
</dbReference>
<dbReference type="OrthoDB" id="24670at2759"/>
<protein>
    <submittedName>
        <fullName evidence="1">Uncharacterized protein</fullName>
    </submittedName>
</protein>
<dbReference type="HOGENOM" id="CLU_311220_0_0_1"/>
<dbReference type="Proteomes" id="UP000016935">
    <property type="component" value="Unassembled WGS sequence"/>
</dbReference>
<dbReference type="InterPro" id="IPR019183">
    <property type="entry name" value="NAA25_NatB_aux_su"/>
</dbReference>
<dbReference type="STRING" id="671987.R0I5H1"/>
<accession>R0I5H1</accession>
<dbReference type="AlphaFoldDB" id="R0I5H1"/>
<proteinExistence type="predicted"/>
<dbReference type="RefSeq" id="XP_008031436.1">
    <property type="nucleotide sequence ID" value="XM_008033245.1"/>
</dbReference>
<reference evidence="1 2" key="1">
    <citation type="journal article" date="2012" name="PLoS Pathog.">
        <title>Diverse lifestyles and strategies of plant pathogenesis encoded in the genomes of eighteen Dothideomycetes fungi.</title>
        <authorList>
            <person name="Ohm R.A."/>
            <person name="Feau N."/>
            <person name="Henrissat B."/>
            <person name="Schoch C.L."/>
            <person name="Horwitz B.A."/>
            <person name="Barry K.W."/>
            <person name="Condon B.J."/>
            <person name="Copeland A.C."/>
            <person name="Dhillon B."/>
            <person name="Glaser F."/>
            <person name="Hesse C.N."/>
            <person name="Kosti I."/>
            <person name="LaButti K."/>
            <person name="Lindquist E.A."/>
            <person name="Lucas S."/>
            <person name="Salamov A.A."/>
            <person name="Bradshaw R.E."/>
            <person name="Ciuffetti L."/>
            <person name="Hamelin R.C."/>
            <person name="Kema G.H.J."/>
            <person name="Lawrence C."/>
            <person name="Scott J.A."/>
            <person name="Spatafora J.W."/>
            <person name="Turgeon B.G."/>
            <person name="de Wit P.J.G.M."/>
            <person name="Zhong S."/>
            <person name="Goodwin S.B."/>
            <person name="Grigoriev I.V."/>
        </authorList>
    </citation>
    <scope>NUCLEOTIDE SEQUENCE [LARGE SCALE GENOMIC DNA]</scope>
    <source>
        <strain evidence="2">28A</strain>
    </source>
</reference>
<dbReference type="EMBL" id="KB908877">
    <property type="protein sequence ID" value="EOA80826.1"/>
    <property type="molecule type" value="Genomic_DNA"/>
</dbReference>
<dbReference type="eggNOG" id="ENOG502RQ94">
    <property type="taxonomic scope" value="Eukaryota"/>
</dbReference>
<reference evidence="1 2" key="2">
    <citation type="journal article" date="2013" name="PLoS Genet.">
        <title>Comparative genome structure, secondary metabolite, and effector coding capacity across Cochliobolus pathogens.</title>
        <authorList>
            <person name="Condon B.J."/>
            <person name="Leng Y."/>
            <person name="Wu D."/>
            <person name="Bushley K.E."/>
            <person name="Ohm R.A."/>
            <person name="Otillar R."/>
            <person name="Martin J."/>
            <person name="Schackwitz W."/>
            <person name="Grimwood J."/>
            <person name="MohdZainudin N."/>
            <person name="Xue C."/>
            <person name="Wang R."/>
            <person name="Manning V.A."/>
            <person name="Dhillon B."/>
            <person name="Tu Z.J."/>
            <person name="Steffenson B.J."/>
            <person name="Salamov A."/>
            <person name="Sun H."/>
            <person name="Lowry S."/>
            <person name="LaButti K."/>
            <person name="Han J."/>
            <person name="Copeland A."/>
            <person name="Lindquist E."/>
            <person name="Barry K."/>
            <person name="Schmutz J."/>
            <person name="Baker S.E."/>
            <person name="Ciuffetti L.M."/>
            <person name="Grigoriev I.V."/>
            <person name="Zhong S."/>
            <person name="Turgeon B.G."/>
        </authorList>
    </citation>
    <scope>NUCLEOTIDE SEQUENCE [LARGE SCALE GENOMIC DNA]</scope>
    <source>
        <strain evidence="2">28A</strain>
    </source>
</reference>
<gene>
    <name evidence="1" type="ORF">SETTUDRAFT_143868</name>
</gene>
<keyword evidence="2" id="KW-1185">Reference proteome</keyword>
<dbReference type="GeneID" id="19396730"/>
<name>R0I5H1_EXST2</name>
<sequence>MACNSWDKLCKAQRDYPKAKFADSFVQKSLKKSPKNPFLLAWKADLSLQLHQDPKNVVLQLQQAWQQPGVYDIRLLAYMYKLLAEATRRHTTTVCISGLGNENSKVWLSAAKSMGRRERQELWSALGRAAFGEECWEDFRFAVVQYTKELKDGAVSASIKKHAHYTQVLATQLSAEQQRQLPDGGMKCQIQFDLARRLMKQAYEASPDEPIACKDIRDLRFMGELFTRQNRCDELITLWDSPPGALKDLMATHQDDLRGLRTRLPRDSENWALVESQCLATIESAISQSAENPDSKALWELCAWKNDVWAGLLEALRKNRSADEGNGIVSDIIQRAFGAETQPKDRVLKLTYMLLRQFIGTPMLDDCKVYWENHSTLISCFKDLRPFVQGLENKTEFYDFFIDAKVSGQDNFTDNDWQIHKQNILKLTYLLTSLAPQELQNGEAVLEKVFTQACESSDRCDPSSPAGYVGIYALLRMHHDTMLHEEPQKSLENTPNSQLLLQAAMLARHLVACDKEKQDRPRALLAARLHLNLGLGKSAFQMYSYTKCKEMLVHTLSPFVLSRISLTHPFGAKGYQGFSAEEELGRAIGNMERMDSKTDDTIFPDLHVLPWDQATALLSLKQKFKSSSTKHICNVERRRIARLKGESIDHLPILDQQSFQNIFDNVDVSGFPNYENTETDGPLPFFMPSMIPNVSWILQSYDVWEASSRLLYRETQTWENAGGLIHEAVKNTNDTTEAANLTPAESEVAQVWDHINTVVKIMAGQADKMESLPTGVKALPEELHAMRLAMEKLYTPSATDVKPEDEPPMFHENMLMSCYTKLEVLRALVKLADNLREKVVNPKSTHAMKAKLPKNWVGEVESATKTCFEAVREAANSYIKLIESKGEATIKAQARWGKTGEILRGVLSDSDVEAYASEYIDSALQAWKGVLQVKLK</sequence>
<evidence type="ECO:0000313" key="2">
    <source>
        <dbReference type="Proteomes" id="UP000016935"/>
    </source>
</evidence>